<keyword evidence="7" id="KW-0325">Glycoprotein</keyword>
<feature type="signal peptide" evidence="11">
    <location>
        <begin position="1"/>
        <end position="24"/>
    </location>
</feature>
<keyword evidence="2" id="KW-1003">Cell membrane</keyword>
<dbReference type="OrthoDB" id="1937044at2759"/>
<dbReference type="Pfam" id="PF02298">
    <property type="entry name" value="Cu_bind_like"/>
    <property type="match status" value="1"/>
</dbReference>
<dbReference type="PANTHER" id="PTHR33021:SF197">
    <property type="entry name" value="EARLY NODULIN-LIKE PROTEIN 13"/>
    <property type="match status" value="1"/>
</dbReference>
<comment type="similarity">
    <text evidence="9">Belongs to the early nodulin-like (ENODL) family.</text>
</comment>
<keyword evidence="10" id="KW-1133">Transmembrane helix</keyword>
<name>A0A6P6ST27_COFAR</name>
<evidence type="ECO:0000256" key="3">
    <source>
        <dbReference type="ARBA" id="ARBA00022622"/>
    </source>
</evidence>
<feature type="chain" id="PRO_5045906372" evidence="11">
    <location>
        <begin position="25"/>
        <end position="186"/>
    </location>
</feature>
<evidence type="ECO:0000256" key="1">
    <source>
        <dbReference type="ARBA" id="ARBA00004609"/>
    </source>
</evidence>
<dbReference type="PROSITE" id="PS51485">
    <property type="entry name" value="PHYTOCYANIN"/>
    <property type="match status" value="1"/>
</dbReference>
<dbReference type="RefSeq" id="XP_027069179.2">
    <property type="nucleotide sequence ID" value="XM_027213378.2"/>
</dbReference>
<evidence type="ECO:0000313" key="13">
    <source>
        <dbReference type="Proteomes" id="UP001652660"/>
    </source>
</evidence>
<gene>
    <name evidence="14" type="primary">LOC113694543</name>
</gene>
<keyword evidence="6" id="KW-1015">Disulfide bond</keyword>
<dbReference type="InterPro" id="IPR008972">
    <property type="entry name" value="Cupredoxin"/>
</dbReference>
<evidence type="ECO:0000256" key="7">
    <source>
        <dbReference type="ARBA" id="ARBA00023180"/>
    </source>
</evidence>
<dbReference type="GO" id="GO:0098552">
    <property type="term" value="C:side of membrane"/>
    <property type="evidence" value="ECO:0007669"/>
    <property type="project" value="UniProtKB-KW"/>
</dbReference>
<dbReference type="SUPFAM" id="SSF49503">
    <property type="entry name" value="Cupredoxins"/>
    <property type="match status" value="1"/>
</dbReference>
<keyword evidence="13" id="KW-1185">Reference proteome</keyword>
<dbReference type="PANTHER" id="PTHR33021">
    <property type="entry name" value="BLUE COPPER PROTEIN"/>
    <property type="match status" value="1"/>
</dbReference>
<reference evidence="13" key="1">
    <citation type="journal article" date="2025" name="Foods">
        <title>Unveiling the Microbial Signatures of Arabica Coffee Cherries: Insights into Ripeness Specific Diversity, Functional Traits, and Implications for Quality and Safety.</title>
        <authorList>
            <consortium name="RefSeq"/>
            <person name="Tenea G.N."/>
            <person name="Cifuentes V."/>
            <person name="Reyes P."/>
            <person name="Cevallos-Vallejos M."/>
        </authorList>
    </citation>
    <scope>NUCLEOTIDE SEQUENCE [LARGE SCALE GENOMIC DNA]</scope>
</reference>
<reference evidence="14" key="2">
    <citation type="submission" date="2025-08" db="UniProtKB">
        <authorList>
            <consortium name="RefSeq"/>
        </authorList>
    </citation>
    <scope>IDENTIFICATION</scope>
    <source>
        <tissue evidence="14">Leaves</tissue>
    </source>
</reference>
<sequence length="186" mass="20064">MASSLKTVFPCFALVFFLFSLSEAREFLVGGKGGSWKIPSYPDEYNKWAEKNRFQIGDYLVLEYDKNSDSVLEVVESDYNGCSRGNPVKEFHDGNTKIQLDRSGPFYFISGADGHCEKGEKLIVRVLAANHTSAGSHSPAPAPSPSALQHAPAPAAATAAGHALKLGFMGWLALMAASLIFVFAMA</sequence>
<evidence type="ECO:0000313" key="14">
    <source>
        <dbReference type="RefSeq" id="XP_027069179.2"/>
    </source>
</evidence>
<proteinExistence type="inferred from homology"/>
<evidence type="ECO:0000256" key="2">
    <source>
        <dbReference type="ARBA" id="ARBA00022475"/>
    </source>
</evidence>
<dbReference type="InterPro" id="IPR003245">
    <property type="entry name" value="Phytocyanin_dom"/>
</dbReference>
<evidence type="ECO:0000256" key="10">
    <source>
        <dbReference type="SAM" id="Phobius"/>
    </source>
</evidence>
<evidence type="ECO:0000256" key="9">
    <source>
        <dbReference type="ARBA" id="ARBA00035011"/>
    </source>
</evidence>
<evidence type="ECO:0000256" key="4">
    <source>
        <dbReference type="ARBA" id="ARBA00022729"/>
    </source>
</evidence>
<dbReference type="InterPro" id="IPR041846">
    <property type="entry name" value="ENL_dom"/>
</dbReference>
<dbReference type="GO" id="GO:0009055">
    <property type="term" value="F:electron transfer activity"/>
    <property type="evidence" value="ECO:0007669"/>
    <property type="project" value="InterPro"/>
</dbReference>
<keyword evidence="4 11" id="KW-0732">Signal</keyword>
<evidence type="ECO:0000256" key="5">
    <source>
        <dbReference type="ARBA" id="ARBA00023136"/>
    </source>
</evidence>
<keyword evidence="5 10" id="KW-0472">Membrane</keyword>
<feature type="domain" description="Phytocyanin" evidence="12">
    <location>
        <begin position="25"/>
        <end position="128"/>
    </location>
</feature>
<keyword evidence="8" id="KW-0449">Lipoprotein</keyword>
<keyword evidence="10" id="KW-0812">Transmembrane</keyword>
<evidence type="ECO:0000256" key="6">
    <source>
        <dbReference type="ARBA" id="ARBA00023157"/>
    </source>
</evidence>
<dbReference type="AlphaFoldDB" id="A0A6P6ST27"/>
<evidence type="ECO:0000256" key="11">
    <source>
        <dbReference type="SAM" id="SignalP"/>
    </source>
</evidence>
<dbReference type="GeneID" id="113694543"/>
<dbReference type="InterPro" id="IPR039391">
    <property type="entry name" value="Phytocyanin-like"/>
</dbReference>
<evidence type="ECO:0000259" key="12">
    <source>
        <dbReference type="PROSITE" id="PS51485"/>
    </source>
</evidence>
<dbReference type="Proteomes" id="UP001652660">
    <property type="component" value="Chromosome 6c"/>
</dbReference>
<dbReference type="GO" id="GO:0005886">
    <property type="term" value="C:plasma membrane"/>
    <property type="evidence" value="ECO:0007669"/>
    <property type="project" value="UniProtKB-SubCell"/>
</dbReference>
<feature type="transmembrane region" description="Helical" evidence="10">
    <location>
        <begin position="166"/>
        <end position="185"/>
    </location>
</feature>
<dbReference type="Gene3D" id="2.60.40.420">
    <property type="entry name" value="Cupredoxins - blue copper proteins"/>
    <property type="match status" value="1"/>
</dbReference>
<organism evidence="13 14">
    <name type="scientific">Coffea arabica</name>
    <name type="common">Arabian coffee</name>
    <dbReference type="NCBI Taxonomy" id="13443"/>
    <lineage>
        <taxon>Eukaryota</taxon>
        <taxon>Viridiplantae</taxon>
        <taxon>Streptophyta</taxon>
        <taxon>Embryophyta</taxon>
        <taxon>Tracheophyta</taxon>
        <taxon>Spermatophyta</taxon>
        <taxon>Magnoliopsida</taxon>
        <taxon>eudicotyledons</taxon>
        <taxon>Gunneridae</taxon>
        <taxon>Pentapetalae</taxon>
        <taxon>asterids</taxon>
        <taxon>lamiids</taxon>
        <taxon>Gentianales</taxon>
        <taxon>Rubiaceae</taxon>
        <taxon>Ixoroideae</taxon>
        <taxon>Gardenieae complex</taxon>
        <taxon>Bertiereae - Coffeeae clade</taxon>
        <taxon>Coffeeae</taxon>
        <taxon>Coffea</taxon>
    </lineage>
</organism>
<protein>
    <submittedName>
        <fullName evidence="14">Early nodulin-like protein 14</fullName>
    </submittedName>
</protein>
<evidence type="ECO:0000256" key="8">
    <source>
        <dbReference type="ARBA" id="ARBA00023288"/>
    </source>
</evidence>
<keyword evidence="3" id="KW-0336">GPI-anchor</keyword>
<comment type="subcellular location">
    <subcellularLocation>
        <location evidence="1">Cell membrane</location>
        <topology evidence="1">Lipid-anchor</topology>
        <topology evidence="1">GPI-anchor</topology>
    </subcellularLocation>
</comment>
<accession>A0A6P6ST27</accession>
<dbReference type="CDD" id="cd11019">
    <property type="entry name" value="OsENODL1_like"/>
    <property type="match status" value="1"/>
</dbReference>